<dbReference type="AlphaFoldDB" id="A0A016VC43"/>
<comment type="caution">
    <text evidence="1">The sequence shown here is derived from an EMBL/GenBank/DDBJ whole genome shotgun (WGS) entry which is preliminary data.</text>
</comment>
<evidence type="ECO:0000313" key="1">
    <source>
        <dbReference type="EMBL" id="EYC24985.1"/>
    </source>
</evidence>
<gene>
    <name evidence="1" type="primary">Acey_s0012.g1621</name>
    <name evidence="1" type="ORF">Y032_0012g1621</name>
</gene>
<evidence type="ECO:0000313" key="2">
    <source>
        <dbReference type="Proteomes" id="UP000024635"/>
    </source>
</evidence>
<reference evidence="2" key="1">
    <citation type="journal article" date="2015" name="Nat. Genet.">
        <title>The genome and transcriptome of the zoonotic hookworm Ancylostoma ceylanicum identify infection-specific gene families.</title>
        <authorList>
            <person name="Schwarz E.M."/>
            <person name="Hu Y."/>
            <person name="Antoshechkin I."/>
            <person name="Miller M.M."/>
            <person name="Sternberg P.W."/>
            <person name="Aroian R.V."/>
        </authorList>
    </citation>
    <scope>NUCLEOTIDE SEQUENCE</scope>
    <source>
        <strain evidence="2">HY135</strain>
    </source>
</reference>
<sequence>MKRFRHLLPLVNLSGWTLHVTEFAKRLYFSALTNGKIVGQRRDTGHTAPLQEPGLILIHSHITSTSHYREEYRCEYSIKLSRAASNSNISTGTVHKIAKLGQRLNGYSF</sequence>
<dbReference type="EMBL" id="JARK01001348">
    <property type="protein sequence ID" value="EYC24985.1"/>
    <property type="molecule type" value="Genomic_DNA"/>
</dbReference>
<accession>A0A016VC43</accession>
<protein>
    <submittedName>
        <fullName evidence="1">Uncharacterized protein</fullName>
    </submittedName>
</protein>
<name>A0A016VC43_9BILA</name>
<proteinExistence type="predicted"/>
<organism evidence="1 2">
    <name type="scientific">Ancylostoma ceylanicum</name>
    <dbReference type="NCBI Taxonomy" id="53326"/>
    <lineage>
        <taxon>Eukaryota</taxon>
        <taxon>Metazoa</taxon>
        <taxon>Ecdysozoa</taxon>
        <taxon>Nematoda</taxon>
        <taxon>Chromadorea</taxon>
        <taxon>Rhabditida</taxon>
        <taxon>Rhabditina</taxon>
        <taxon>Rhabditomorpha</taxon>
        <taxon>Strongyloidea</taxon>
        <taxon>Ancylostomatidae</taxon>
        <taxon>Ancylostomatinae</taxon>
        <taxon>Ancylostoma</taxon>
    </lineage>
</organism>
<dbReference type="Proteomes" id="UP000024635">
    <property type="component" value="Unassembled WGS sequence"/>
</dbReference>
<keyword evidence="2" id="KW-1185">Reference proteome</keyword>